<sequence length="157" mass="17713">MQESGNQQSEEQQPEGNEETSEEEESCTTDSTDQLSDFEDDYEVLPKLEEDWAFYTEPDSNQLEGERLLQADSNQLEGERLLQLASSISDTAMHVEEYILNGKHEKFDVITSDVDEHAASASESEKRSLVWQGDEDRAFKSLTVLCSDVPRLCAALN</sequence>
<dbReference type="EMBL" id="MBDO02000062">
    <property type="protein sequence ID" value="RLN64983.1"/>
    <property type="molecule type" value="Genomic_DNA"/>
</dbReference>
<evidence type="ECO:0000313" key="4">
    <source>
        <dbReference type="Proteomes" id="UP000277300"/>
    </source>
</evidence>
<dbReference type="Proteomes" id="UP000277300">
    <property type="component" value="Unassembled WGS sequence"/>
</dbReference>
<evidence type="ECO:0000313" key="5">
    <source>
        <dbReference type="Proteomes" id="UP000284657"/>
    </source>
</evidence>
<evidence type="ECO:0000256" key="1">
    <source>
        <dbReference type="SAM" id="MobiDB-lite"/>
    </source>
</evidence>
<feature type="compositionally biased region" description="Low complexity" evidence="1">
    <location>
        <begin position="1"/>
        <end position="11"/>
    </location>
</feature>
<dbReference type="EMBL" id="MBAD02002599">
    <property type="protein sequence ID" value="RLN46133.1"/>
    <property type="molecule type" value="Genomic_DNA"/>
</dbReference>
<comment type="caution">
    <text evidence="3">The sequence shown here is derived from an EMBL/GenBank/DDBJ whole genome shotgun (WGS) entry which is preliminary data.</text>
</comment>
<proteinExistence type="predicted"/>
<reference evidence="4 5" key="1">
    <citation type="submission" date="2018-07" db="EMBL/GenBank/DDBJ databases">
        <title>Genome sequencing of oomycete isolates from Chile give support for New Zealand origin for Phytophthora kernoviae and make available the first Nothophytophthora sp. genome.</title>
        <authorList>
            <person name="Studholme D.J."/>
            <person name="Sanfuentes E."/>
            <person name="Panda P."/>
            <person name="Hill R."/>
            <person name="Sambles C."/>
            <person name="Grant M."/>
            <person name="Williams N.M."/>
            <person name="Mcdougal R.L."/>
        </authorList>
    </citation>
    <scope>NUCLEOTIDE SEQUENCE [LARGE SCALE GENOMIC DNA]</scope>
    <source>
        <strain evidence="3">Chile6</strain>
        <strain evidence="2">Chile7</strain>
    </source>
</reference>
<name>A0A3F2RVG5_9STRA</name>
<evidence type="ECO:0000313" key="2">
    <source>
        <dbReference type="EMBL" id="RLN46133.1"/>
    </source>
</evidence>
<protein>
    <submittedName>
        <fullName evidence="3">Uncharacterized protein</fullName>
    </submittedName>
</protein>
<dbReference type="OrthoDB" id="126030at2759"/>
<accession>A0A3F2RVG5</accession>
<feature type="region of interest" description="Disordered" evidence="1">
    <location>
        <begin position="1"/>
        <end position="42"/>
    </location>
</feature>
<dbReference type="AlphaFoldDB" id="A0A3F2RVG5"/>
<evidence type="ECO:0000313" key="3">
    <source>
        <dbReference type="EMBL" id="RLN64983.1"/>
    </source>
</evidence>
<gene>
    <name evidence="2" type="ORF">BBJ29_001919</name>
    <name evidence="3" type="ORF">BBP00_00003118</name>
</gene>
<dbReference type="Proteomes" id="UP000284657">
    <property type="component" value="Unassembled WGS sequence"/>
</dbReference>
<organism evidence="3 4">
    <name type="scientific">Phytophthora kernoviae</name>
    <dbReference type="NCBI Taxonomy" id="325452"/>
    <lineage>
        <taxon>Eukaryota</taxon>
        <taxon>Sar</taxon>
        <taxon>Stramenopiles</taxon>
        <taxon>Oomycota</taxon>
        <taxon>Peronosporomycetes</taxon>
        <taxon>Peronosporales</taxon>
        <taxon>Peronosporaceae</taxon>
        <taxon>Phytophthora</taxon>
    </lineage>
</organism>
<feature type="compositionally biased region" description="Acidic residues" evidence="1">
    <location>
        <begin position="12"/>
        <end position="27"/>
    </location>
</feature>